<evidence type="ECO:0000256" key="5">
    <source>
        <dbReference type="ARBA" id="ARBA00061147"/>
    </source>
</evidence>
<keyword evidence="3" id="KW-0274">FAD</keyword>
<dbReference type="InterPro" id="IPR027477">
    <property type="entry name" value="Succ_DH/fumarate_Rdtase_cat_sf"/>
</dbReference>
<evidence type="ECO:0000256" key="3">
    <source>
        <dbReference type="ARBA" id="ARBA00022827"/>
    </source>
</evidence>
<dbReference type="PANTHER" id="PTHR43400:SF10">
    <property type="entry name" value="3-OXOSTEROID 1-DEHYDROGENASE"/>
    <property type="match status" value="1"/>
</dbReference>
<comment type="cofactor">
    <cofactor evidence="1">
        <name>FAD</name>
        <dbReference type="ChEBI" id="CHEBI:57692"/>
    </cofactor>
</comment>
<dbReference type="AlphaFoldDB" id="A0A9N9UZ38"/>
<dbReference type="OrthoDB" id="7777654at2759"/>
<name>A0A9N9UZ38_9HYPO</name>
<keyword evidence="2" id="KW-0285">Flavoprotein</keyword>
<protein>
    <recommendedName>
        <fullName evidence="6">FAD-dependent oxidoreductase 2 FAD-binding domain-containing protein</fullName>
    </recommendedName>
</protein>
<organism evidence="7 8">
    <name type="scientific">Clonostachys byssicola</name>
    <dbReference type="NCBI Taxonomy" id="160290"/>
    <lineage>
        <taxon>Eukaryota</taxon>
        <taxon>Fungi</taxon>
        <taxon>Dikarya</taxon>
        <taxon>Ascomycota</taxon>
        <taxon>Pezizomycotina</taxon>
        <taxon>Sordariomycetes</taxon>
        <taxon>Hypocreomycetidae</taxon>
        <taxon>Hypocreales</taxon>
        <taxon>Bionectriaceae</taxon>
        <taxon>Clonostachys</taxon>
    </lineage>
</organism>
<keyword evidence="8" id="KW-1185">Reference proteome</keyword>
<dbReference type="Gene3D" id="3.50.50.60">
    <property type="entry name" value="FAD/NAD(P)-binding domain"/>
    <property type="match status" value="2"/>
</dbReference>
<dbReference type="FunFam" id="3.50.50.60:FF:000208">
    <property type="entry name" value="3-ketosteroid dehydrogenase"/>
    <property type="match status" value="1"/>
</dbReference>
<comment type="caution">
    <text evidence="7">The sequence shown here is derived from an EMBL/GenBank/DDBJ whole genome shotgun (WGS) entry which is preliminary data.</text>
</comment>
<dbReference type="EMBL" id="CABFNO020001566">
    <property type="protein sequence ID" value="CAH0004394.1"/>
    <property type="molecule type" value="Genomic_DNA"/>
</dbReference>
<evidence type="ECO:0000256" key="4">
    <source>
        <dbReference type="ARBA" id="ARBA00023002"/>
    </source>
</evidence>
<dbReference type="InterPro" id="IPR036188">
    <property type="entry name" value="FAD/NAD-bd_sf"/>
</dbReference>
<feature type="domain" description="FAD-dependent oxidoreductase 2 FAD-binding" evidence="6">
    <location>
        <begin position="2"/>
        <end position="530"/>
    </location>
</feature>
<dbReference type="GO" id="GO:0008202">
    <property type="term" value="P:steroid metabolic process"/>
    <property type="evidence" value="ECO:0007669"/>
    <property type="project" value="UniProtKB-ARBA"/>
</dbReference>
<gene>
    <name evidence="7" type="ORF">CBYS24578_00011935</name>
</gene>
<dbReference type="InterPro" id="IPR050315">
    <property type="entry name" value="FAD-oxidoreductase_2"/>
</dbReference>
<evidence type="ECO:0000313" key="8">
    <source>
        <dbReference type="Proteomes" id="UP000754883"/>
    </source>
</evidence>
<sequence length="547" mass="58953">MLIVGSGAGALTACLRGAQLGLRTMVVEKEETVGGASVISGGGLWIPCNPVAKAHGIKDTEQGALKYFEKAVGDVGPASSLEKRQAYLSNGPRMVSWLQEQGFEFHFSKGYPDYYPSLHGAFGKGGGRTIESKVFNAKKLGKWRARLPPSDLPVAIYTNDAPLFSRLTSSFGAFVEATIKVLPLLAKIIARHDSASLGRALVAQLLHLNLRRNPNSDIRFNTRLSRLIQSPEGSVIGAELLTPKGIVTVGAAKGVILAAGGFARNEAMRQQFLPKPATTEWTSSPKGDTGDAIREGIRLGAATSLMDDAWWGPTIIDPVSGNVSFALIERARPHCFIVDSTGSRFMNEAQSYTDAGHDQYNRNQTVKAIPAWLIMDQSHRDKYILGGLFARQRPSKQMLKEKRIFIASTLEELASQIGVDSNGLRVTTDKYNSMCVRGVDLDYGKGSSEYDQFFGDPKCQPNPNLGPVKKGPFYAIQIYPGDLGTKGGLLTDVSQRVMKQDGTPIPGLYAIGNTAASIMGRTYLGAGSTLGPAMTHAYIAVNKIKNT</sequence>
<dbReference type="GO" id="GO:0016491">
    <property type="term" value="F:oxidoreductase activity"/>
    <property type="evidence" value="ECO:0007669"/>
    <property type="project" value="UniProtKB-KW"/>
</dbReference>
<evidence type="ECO:0000256" key="2">
    <source>
        <dbReference type="ARBA" id="ARBA00022630"/>
    </source>
</evidence>
<evidence type="ECO:0000259" key="6">
    <source>
        <dbReference type="Pfam" id="PF00890"/>
    </source>
</evidence>
<dbReference type="Proteomes" id="UP000754883">
    <property type="component" value="Unassembled WGS sequence"/>
</dbReference>
<dbReference type="PANTHER" id="PTHR43400">
    <property type="entry name" value="FUMARATE REDUCTASE"/>
    <property type="match status" value="1"/>
</dbReference>
<proteinExistence type="inferred from homology"/>
<dbReference type="SUPFAM" id="SSF56425">
    <property type="entry name" value="Succinate dehydrogenase/fumarate reductase flavoprotein, catalytic domain"/>
    <property type="match status" value="1"/>
</dbReference>
<dbReference type="InterPro" id="IPR003953">
    <property type="entry name" value="FAD-dep_OxRdtase_2_FAD-bd"/>
</dbReference>
<comment type="similarity">
    <text evidence="5">Belongs to the FAD-dependent oxidoreductase 2 family. 3-oxosteroid dehydrogenase subfamily.</text>
</comment>
<accession>A0A9N9UZ38</accession>
<dbReference type="Gene3D" id="3.90.700.10">
    <property type="entry name" value="Succinate dehydrogenase/fumarate reductase flavoprotein, catalytic domain"/>
    <property type="match status" value="1"/>
</dbReference>
<evidence type="ECO:0000256" key="1">
    <source>
        <dbReference type="ARBA" id="ARBA00001974"/>
    </source>
</evidence>
<dbReference type="SUPFAM" id="SSF51905">
    <property type="entry name" value="FAD/NAD(P)-binding domain"/>
    <property type="match status" value="1"/>
</dbReference>
<evidence type="ECO:0000313" key="7">
    <source>
        <dbReference type="EMBL" id="CAH0004394.1"/>
    </source>
</evidence>
<reference evidence="7" key="1">
    <citation type="submission" date="2021-10" db="EMBL/GenBank/DDBJ databases">
        <authorList>
            <person name="Piombo E."/>
        </authorList>
    </citation>
    <scope>NUCLEOTIDE SEQUENCE</scope>
</reference>
<dbReference type="Pfam" id="PF00890">
    <property type="entry name" value="FAD_binding_2"/>
    <property type="match status" value="1"/>
</dbReference>
<keyword evidence="4" id="KW-0560">Oxidoreductase</keyword>